<keyword evidence="2" id="KW-1185">Reference proteome</keyword>
<organism evidence="1 2">
    <name type="scientific">Apiospora arundinis</name>
    <dbReference type="NCBI Taxonomy" id="335852"/>
    <lineage>
        <taxon>Eukaryota</taxon>
        <taxon>Fungi</taxon>
        <taxon>Dikarya</taxon>
        <taxon>Ascomycota</taxon>
        <taxon>Pezizomycotina</taxon>
        <taxon>Sordariomycetes</taxon>
        <taxon>Xylariomycetidae</taxon>
        <taxon>Amphisphaeriales</taxon>
        <taxon>Apiosporaceae</taxon>
        <taxon>Apiospora</taxon>
    </lineage>
</organism>
<name>A0ABR2II71_9PEZI</name>
<reference evidence="1 2" key="1">
    <citation type="journal article" date="2024" name="IMA Fungus">
        <title>Apiospora arundinis, a panoply of carbohydrate-active enzymes and secondary metabolites.</title>
        <authorList>
            <person name="Sorensen T."/>
            <person name="Petersen C."/>
            <person name="Muurmann A.T."/>
            <person name="Christiansen J.V."/>
            <person name="Brundto M.L."/>
            <person name="Overgaard C.K."/>
            <person name="Boysen A.T."/>
            <person name="Wollenberg R.D."/>
            <person name="Larsen T.O."/>
            <person name="Sorensen J.L."/>
            <person name="Nielsen K.L."/>
            <person name="Sondergaard T.E."/>
        </authorList>
    </citation>
    <scope>NUCLEOTIDE SEQUENCE [LARGE SCALE GENOMIC DNA]</scope>
    <source>
        <strain evidence="1 2">AAU 773</strain>
    </source>
</reference>
<proteinExistence type="predicted"/>
<protein>
    <submittedName>
        <fullName evidence="1">Uncharacterized protein</fullName>
    </submittedName>
</protein>
<dbReference type="Proteomes" id="UP001390339">
    <property type="component" value="Unassembled WGS sequence"/>
</dbReference>
<accession>A0ABR2II71</accession>
<comment type="caution">
    <text evidence="1">The sequence shown here is derived from an EMBL/GenBank/DDBJ whole genome shotgun (WGS) entry which is preliminary data.</text>
</comment>
<evidence type="ECO:0000313" key="2">
    <source>
        <dbReference type="Proteomes" id="UP001390339"/>
    </source>
</evidence>
<sequence length="361" mass="41688">MMNDSPFTRLPYDVRCSVPFPSSLSYLSTAANVRLEVVILIAEAALCQPTTVLPEERRNPWCFATPPPPYHKSIRHQYKLLNSDGTHALLGFKPTNPATVFATTTPFVLAAVSRYLRSLTPQLWNEFLSKNTFYFPTDDHLVRYFAAQPRWTLQYYRHILVRPDFHRESTEPREGRGDSRHARILLGLLRRDLRVTMELDWWVVRKGNELGNQTDDYPPHGVNWLMNRLMDNCRDVVWDTAPLKDWYGVRNMPGYEVAVDLGRCQYFVLGRGALPPGLPRLAHLKTFPSMVEYLWALDGRLTQRRQFMLANPIPYHGSSEEEIREAYLASCLETSDLDPDEPPNSSGENIFYLSVLSMRHE</sequence>
<dbReference type="EMBL" id="JAPCWZ010000005">
    <property type="protein sequence ID" value="KAK8863236.1"/>
    <property type="molecule type" value="Genomic_DNA"/>
</dbReference>
<evidence type="ECO:0000313" key="1">
    <source>
        <dbReference type="EMBL" id="KAK8863236.1"/>
    </source>
</evidence>
<gene>
    <name evidence="1" type="ORF">PGQ11_009471</name>
</gene>